<dbReference type="Proteomes" id="UP000323506">
    <property type="component" value="Chromosome D05"/>
</dbReference>
<gene>
    <name evidence="1" type="ORF">ES288_D05G160800v1</name>
</gene>
<dbReference type="AlphaFoldDB" id="A0A5D2CKV2"/>
<sequence>MDKPQILTIFRSTIIKCIYHPMQGEGSHSLAAAFSSIFSFLHPKKFATNISIYMLQIGKVKGTACQMT</sequence>
<evidence type="ECO:0000313" key="2">
    <source>
        <dbReference type="Proteomes" id="UP000323506"/>
    </source>
</evidence>
<reference evidence="1 2" key="1">
    <citation type="submission" date="2019-06" db="EMBL/GenBank/DDBJ databases">
        <title>WGS assembly of Gossypium darwinii.</title>
        <authorList>
            <person name="Chen Z.J."/>
            <person name="Sreedasyam A."/>
            <person name="Ando A."/>
            <person name="Song Q."/>
            <person name="De L."/>
            <person name="Hulse-Kemp A."/>
            <person name="Ding M."/>
            <person name="Ye W."/>
            <person name="Kirkbride R."/>
            <person name="Jenkins J."/>
            <person name="Plott C."/>
            <person name="Lovell J."/>
            <person name="Lin Y.-M."/>
            <person name="Vaughn R."/>
            <person name="Liu B."/>
            <person name="Li W."/>
            <person name="Simpson S."/>
            <person name="Scheffler B."/>
            <person name="Saski C."/>
            <person name="Grover C."/>
            <person name="Hu G."/>
            <person name="Conover J."/>
            <person name="Carlson J."/>
            <person name="Shu S."/>
            <person name="Boston L."/>
            <person name="Williams M."/>
            <person name="Peterson D."/>
            <person name="Mcgee K."/>
            <person name="Jones D."/>
            <person name="Wendel J."/>
            <person name="Stelly D."/>
            <person name="Grimwood J."/>
            <person name="Schmutz J."/>
        </authorList>
    </citation>
    <scope>NUCLEOTIDE SEQUENCE [LARGE SCALE GENOMIC DNA]</scope>
    <source>
        <strain evidence="1">1808015.09</strain>
    </source>
</reference>
<evidence type="ECO:0000313" key="1">
    <source>
        <dbReference type="EMBL" id="TYG68536.1"/>
    </source>
</evidence>
<accession>A0A5D2CKV2</accession>
<name>A0A5D2CKV2_GOSDA</name>
<organism evidence="1 2">
    <name type="scientific">Gossypium darwinii</name>
    <name type="common">Darwin's cotton</name>
    <name type="synonym">Gossypium barbadense var. darwinii</name>
    <dbReference type="NCBI Taxonomy" id="34276"/>
    <lineage>
        <taxon>Eukaryota</taxon>
        <taxon>Viridiplantae</taxon>
        <taxon>Streptophyta</taxon>
        <taxon>Embryophyta</taxon>
        <taxon>Tracheophyta</taxon>
        <taxon>Spermatophyta</taxon>
        <taxon>Magnoliopsida</taxon>
        <taxon>eudicotyledons</taxon>
        <taxon>Gunneridae</taxon>
        <taxon>Pentapetalae</taxon>
        <taxon>rosids</taxon>
        <taxon>malvids</taxon>
        <taxon>Malvales</taxon>
        <taxon>Malvaceae</taxon>
        <taxon>Malvoideae</taxon>
        <taxon>Gossypium</taxon>
    </lineage>
</organism>
<dbReference type="EMBL" id="CM017705">
    <property type="protein sequence ID" value="TYG68536.1"/>
    <property type="molecule type" value="Genomic_DNA"/>
</dbReference>
<protein>
    <submittedName>
        <fullName evidence="1">Uncharacterized protein</fullName>
    </submittedName>
</protein>
<proteinExistence type="predicted"/>
<keyword evidence="2" id="KW-1185">Reference proteome</keyword>